<dbReference type="RefSeq" id="WP_377303036.1">
    <property type="nucleotide sequence ID" value="NZ_CP180191.1"/>
</dbReference>
<evidence type="ECO:0000256" key="2">
    <source>
        <dbReference type="ARBA" id="ARBA00022729"/>
    </source>
</evidence>
<protein>
    <submittedName>
        <fullName evidence="5">VacJ family lipoprotein</fullName>
    </submittedName>
</protein>
<comment type="caution">
    <text evidence="5">The sequence shown here is derived from an EMBL/GenBank/DDBJ whole genome shotgun (WGS) entry which is preliminary data.</text>
</comment>
<dbReference type="PANTHER" id="PTHR30035:SF3">
    <property type="entry name" value="INTERMEMBRANE PHOSPHOLIPID TRANSPORT SYSTEM LIPOPROTEIN MLAA"/>
    <property type="match status" value="1"/>
</dbReference>
<dbReference type="Pfam" id="PF04333">
    <property type="entry name" value="MlaA"/>
    <property type="match status" value="1"/>
</dbReference>
<proteinExistence type="inferred from homology"/>
<dbReference type="PANTHER" id="PTHR30035">
    <property type="entry name" value="LIPOPROTEIN VACJ-RELATED"/>
    <property type="match status" value="1"/>
</dbReference>
<name>A0ABV7H5H1_9BURK</name>
<sequence>MIWPASAARWLRVAAAVLALALASGCASLGSNPADPLEPINRKVFAFNDAVDRAVTKPIAKGYQAVVPEPVRTCVGNVFYNMSVPLTAVNNLLQGKVISFCQDVTRFTLNTLFGFGGCVDIATELGIERNRTDIGETLGRWGVPPGPYLVLPIFGPSTVRDTTTLLADLGYNPITQINDDNARLTLIVLRAVDTRASLLRAEQLLDSMGIDKYNAIRTVYLQQRLNAIYDGNPPDPDEEKPASKSKDKTSQAPQRERMLTSELPSVLVVPVKAGVAGVADGNTSGARAGTAGMTLLSQQ</sequence>
<accession>A0ABV7H5H1</accession>
<feature type="signal peptide" evidence="4">
    <location>
        <begin position="1"/>
        <end position="29"/>
    </location>
</feature>
<feature type="region of interest" description="Disordered" evidence="3">
    <location>
        <begin position="277"/>
        <end position="299"/>
    </location>
</feature>
<dbReference type="InterPro" id="IPR007428">
    <property type="entry name" value="MlaA"/>
</dbReference>
<evidence type="ECO:0000256" key="4">
    <source>
        <dbReference type="SAM" id="SignalP"/>
    </source>
</evidence>
<feature type="chain" id="PRO_5046319913" evidence="4">
    <location>
        <begin position="30"/>
        <end position="299"/>
    </location>
</feature>
<keyword evidence="5" id="KW-0449">Lipoprotein</keyword>
<evidence type="ECO:0000256" key="1">
    <source>
        <dbReference type="ARBA" id="ARBA00010634"/>
    </source>
</evidence>
<reference evidence="6" key="1">
    <citation type="journal article" date="2019" name="Int. J. Syst. Evol. Microbiol.">
        <title>The Global Catalogue of Microorganisms (GCM) 10K type strain sequencing project: providing services to taxonomists for standard genome sequencing and annotation.</title>
        <authorList>
            <consortium name="The Broad Institute Genomics Platform"/>
            <consortium name="The Broad Institute Genome Sequencing Center for Infectious Disease"/>
            <person name="Wu L."/>
            <person name="Ma J."/>
        </authorList>
    </citation>
    <scope>NUCLEOTIDE SEQUENCE [LARGE SCALE GENOMIC DNA]</scope>
    <source>
        <strain evidence="6">KCTC 52168</strain>
    </source>
</reference>
<comment type="similarity">
    <text evidence="1">Belongs to the MlaA family.</text>
</comment>
<feature type="compositionally biased region" description="Basic and acidic residues" evidence="3">
    <location>
        <begin position="239"/>
        <end position="259"/>
    </location>
</feature>
<feature type="region of interest" description="Disordered" evidence="3">
    <location>
        <begin position="228"/>
        <end position="263"/>
    </location>
</feature>
<evidence type="ECO:0000313" key="5">
    <source>
        <dbReference type="EMBL" id="MFC3147715.1"/>
    </source>
</evidence>
<evidence type="ECO:0000256" key="3">
    <source>
        <dbReference type="SAM" id="MobiDB-lite"/>
    </source>
</evidence>
<dbReference type="PRINTS" id="PR01805">
    <property type="entry name" value="VACJLIPOPROT"/>
</dbReference>
<gene>
    <name evidence="5" type="ORF">ACFOEN_08685</name>
</gene>
<dbReference type="Proteomes" id="UP001595556">
    <property type="component" value="Unassembled WGS sequence"/>
</dbReference>
<organism evidence="5 6">
    <name type="scientific">Piscinibacterium candidicorallinum</name>
    <dbReference type="NCBI Taxonomy" id="1793872"/>
    <lineage>
        <taxon>Bacteria</taxon>
        <taxon>Pseudomonadati</taxon>
        <taxon>Pseudomonadota</taxon>
        <taxon>Betaproteobacteria</taxon>
        <taxon>Burkholderiales</taxon>
        <taxon>Piscinibacterium</taxon>
    </lineage>
</organism>
<evidence type="ECO:0000313" key="6">
    <source>
        <dbReference type="Proteomes" id="UP001595556"/>
    </source>
</evidence>
<keyword evidence="6" id="KW-1185">Reference proteome</keyword>
<dbReference type="EMBL" id="JBHRTI010000004">
    <property type="protein sequence ID" value="MFC3147715.1"/>
    <property type="molecule type" value="Genomic_DNA"/>
</dbReference>
<keyword evidence="2 4" id="KW-0732">Signal</keyword>